<reference evidence="7 8" key="1">
    <citation type="journal article" date="2023" name="Elife">
        <title>Identification of key yeast species and microbe-microbe interactions impacting larval growth of Drosophila in the wild.</title>
        <authorList>
            <person name="Mure A."/>
            <person name="Sugiura Y."/>
            <person name="Maeda R."/>
            <person name="Honda K."/>
            <person name="Sakurai N."/>
            <person name="Takahashi Y."/>
            <person name="Watada M."/>
            <person name="Katoh T."/>
            <person name="Gotoh A."/>
            <person name="Gotoh Y."/>
            <person name="Taniguchi I."/>
            <person name="Nakamura K."/>
            <person name="Hayashi T."/>
            <person name="Katayama T."/>
            <person name="Uemura T."/>
            <person name="Hattori Y."/>
        </authorList>
    </citation>
    <scope>NUCLEOTIDE SEQUENCE [LARGE SCALE GENOMIC DNA]</scope>
    <source>
        <strain evidence="7 8">SB-73</strain>
    </source>
</reference>
<dbReference type="AlphaFoldDB" id="A0AAV5RFS7"/>
<evidence type="ECO:0000256" key="5">
    <source>
        <dbReference type="SAM" id="MobiDB-lite"/>
    </source>
</evidence>
<dbReference type="EMBL" id="BTGC01000001">
    <property type="protein sequence ID" value="GMM49414.1"/>
    <property type="molecule type" value="Genomic_DNA"/>
</dbReference>
<dbReference type="PANTHER" id="PTHR11085:SF8">
    <property type="entry name" value="NAD-DEPENDENT HISTONE DEACETYLASE HST3"/>
    <property type="match status" value="1"/>
</dbReference>
<keyword evidence="8" id="KW-1185">Reference proteome</keyword>
<proteinExistence type="inferred from homology"/>
<dbReference type="GO" id="GO:0005634">
    <property type="term" value="C:nucleus"/>
    <property type="evidence" value="ECO:0007669"/>
    <property type="project" value="TreeGrafter"/>
</dbReference>
<dbReference type="GO" id="GO:0070403">
    <property type="term" value="F:NAD+ binding"/>
    <property type="evidence" value="ECO:0007669"/>
    <property type="project" value="InterPro"/>
</dbReference>
<feature type="binding site" evidence="4">
    <location>
        <position position="178"/>
    </location>
    <ligand>
        <name>Zn(2+)</name>
        <dbReference type="ChEBI" id="CHEBI:29105"/>
    </ligand>
</feature>
<dbReference type="GO" id="GO:0046872">
    <property type="term" value="F:metal ion binding"/>
    <property type="evidence" value="ECO:0007669"/>
    <property type="project" value="UniProtKB-KW"/>
</dbReference>
<evidence type="ECO:0000313" key="7">
    <source>
        <dbReference type="EMBL" id="GMM49414.1"/>
    </source>
</evidence>
<dbReference type="Proteomes" id="UP001362899">
    <property type="component" value="Unassembled WGS sequence"/>
</dbReference>
<feature type="binding site" evidence="4">
    <location>
        <position position="153"/>
    </location>
    <ligand>
        <name>Zn(2+)</name>
        <dbReference type="ChEBI" id="CHEBI:29105"/>
    </ligand>
</feature>
<organism evidence="7 8">
    <name type="scientific">Starmerella bacillaris</name>
    <name type="common">Yeast</name>
    <name type="synonym">Candida zemplinina</name>
    <dbReference type="NCBI Taxonomy" id="1247836"/>
    <lineage>
        <taxon>Eukaryota</taxon>
        <taxon>Fungi</taxon>
        <taxon>Dikarya</taxon>
        <taxon>Ascomycota</taxon>
        <taxon>Saccharomycotina</taxon>
        <taxon>Dipodascomycetes</taxon>
        <taxon>Dipodascales</taxon>
        <taxon>Trichomonascaceae</taxon>
        <taxon>Starmerella</taxon>
    </lineage>
</organism>
<evidence type="ECO:0000256" key="1">
    <source>
        <dbReference type="ARBA" id="ARBA00006924"/>
    </source>
</evidence>
<evidence type="ECO:0000259" key="6">
    <source>
        <dbReference type="PROSITE" id="PS50305"/>
    </source>
</evidence>
<dbReference type="Gene3D" id="3.40.50.1220">
    <property type="entry name" value="TPP-binding domain"/>
    <property type="match status" value="1"/>
</dbReference>
<dbReference type="InterPro" id="IPR026590">
    <property type="entry name" value="Ssirtuin_cat_dom"/>
</dbReference>
<gene>
    <name evidence="7" type="ORF">DASB73_003720</name>
</gene>
<keyword evidence="3" id="KW-0520">NAD</keyword>
<evidence type="ECO:0000256" key="2">
    <source>
        <dbReference type="ARBA" id="ARBA00022679"/>
    </source>
</evidence>
<comment type="caution">
    <text evidence="7">The sequence shown here is derived from an EMBL/GenBank/DDBJ whole genome shotgun (WGS) entry which is preliminary data.</text>
</comment>
<dbReference type="InterPro" id="IPR026591">
    <property type="entry name" value="Sirtuin_cat_small_dom_sf"/>
</dbReference>
<dbReference type="Gene3D" id="3.30.1600.10">
    <property type="entry name" value="SIR2/SIRT2 'Small Domain"/>
    <property type="match status" value="1"/>
</dbReference>
<dbReference type="SUPFAM" id="SSF52467">
    <property type="entry name" value="DHS-like NAD/FAD-binding domain"/>
    <property type="match status" value="1"/>
</dbReference>
<feature type="active site" description="Proton acceptor" evidence="4">
    <location>
        <position position="142"/>
    </location>
</feature>
<dbReference type="PROSITE" id="PS50305">
    <property type="entry name" value="SIRTUIN"/>
    <property type="match status" value="1"/>
</dbReference>
<feature type="region of interest" description="Disordered" evidence="5">
    <location>
        <begin position="309"/>
        <end position="336"/>
    </location>
</feature>
<evidence type="ECO:0000313" key="8">
    <source>
        <dbReference type="Proteomes" id="UP001362899"/>
    </source>
</evidence>
<comment type="similarity">
    <text evidence="1">Belongs to the sirtuin family. Class I subfamily.</text>
</comment>
<dbReference type="PANTHER" id="PTHR11085">
    <property type="entry name" value="NAD-DEPENDENT PROTEIN DEACYLASE SIRTUIN-5, MITOCHONDRIAL-RELATED"/>
    <property type="match status" value="1"/>
</dbReference>
<evidence type="ECO:0000256" key="3">
    <source>
        <dbReference type="ARBA" id="ARBA00023027"/>
    </source>
</evidence>
<dbReference type="GO" id="GO:0017136">
    <property type="term" value="F:histone deacetylase activity, NAD-dependent"/>
    <property type="evidence" value="ECO:0007669"/>
    <property type="project" value="TreeGrafter"/>
</dbReference>
<evidence type="ECO:0000256" key="4">
    <source>
        <dbReference type="PROSITE-ProRule" id="PRU00236"/>
    </source>
</evidence>
<dbReference type="Pfam" id="PF02146">
    <property type="entry name" value="SIR2"/>
    <property type="match status" value="1"/>
</dbReference>
<feature type="domain" description="Deacetylase sirtuin-type" evidence="6">
    <location>
        <begin position="8"/>
        <end position="295"/>
    </location>
</feature>
<keyword evidence="4" id="KW-0479">Metal-binding</keyword>
<feature type="binding site" evidence="4">
    <location>
        <position position="150"/>
    </location>
    <ligand>
        <name>Zn(2+)</name>
        <dbReference type="ChEBI" id="CHEBI:29105"/>
    </ligand>
</feature>
<keyword evidence="2" id="KW-0808">Transferase</keyword>
<dbReference type="InterPro" id="IPR050134">
    <property type="entry name" value="NAD-dep_sirtuin_deacylases"/>
</dbReference>
<feature type="binding site" evidence="4">
    <location>
        <position position="175"/>
    </location>
    <ligand>
        <name>Zn(2+)</name>
        <dbReference type="ChEBI" id="CHEBI:29105"/>
    </ligand>
</feature>
<sequence length="503" mass="55943">MHILELENPAFDAELQLIASKLKSSKKIVFVAGAGISCNAGIPDFRSKDGLYSLVKKSFPNTVVKGQDLFDINIFRKSQTTEIFYSFMAGLRTATYNAHATPTHHFLKLLKDKKKLLRCYTQNIDGLEYRVGLTETDAVQLHGDLHKLRCNNCSQQFEWTDTYYQNMLDGSAPDCLNCSDQSLARTVSGKRRTTVGQLRPDIILYGQDHPNGDSIASIASKDSKKTPNMLIVAGTSLKVLGIKRLVKDLATAVHSGGGITVFVNKTKISKSEWNKVFDYQVLGDSDTWVNALKKNIPSLFQVQTKIKVEKKRKSTNTEHNEVKSEENNSNDSHESIPVRETIIVKHEPISLDPSTKVVDIKHEQDVAVSAPHIHSTIDRIPAAGRELSMQLSGRTPGIILAKRTKSEPFDFKSDELNSPCTPKLDALSQTSISEHTLERTAKPEHSVEFSADLSRRLMPVPWDSFSDPLTDPLTDPLSDQLTDSLTDTDEMPPGIKLESSQLQ</sequence>
<keyword evidence="4" id="KW-0862">Zinc</keyword>
<accession>A0AAV5RFS7</accession>
<feature type="region of interest" description="Disordered" evidence="5">
    <location>
        <begin position="464"/>
        <end position="503"/>
    </location>
</feature>
<name>A0AAV5RFS7_STABA</name>
<feature type="compositionally biased region" description="Basic and acidic residues" evidence="5">
    <location>
        <begin position="315"/>
        <end position="336"/>
    </location>
</feature>
<feature type="compositionally biased region" description="Low complexity" evidence="5">
    <location>
        <begin position="466"/>
        <end position="485"/>
    </location>
</feature>
<protein>
    <submittedName>
        <fullName evidence="7">NAD-dependent histone deacetylase</fullName>
    </submittedName>
</protein>
<dbReference type="InterPro" id="IPR003000">
    <property type="entry name" value="Sirtuin"/>
</dbReference>
<dbReference type="InterPro" id="IPR029035">
    <property type="entry name" value="DHS-like_NAD/FAD-binding_dom"/>
</dbReference>